<dbReference type="GO" id="GO:0005737">
    <property type="term" value="C:cytoplasm"/>
    <property type="evidence" value="ECO:0007669"/>
    <property type="project" value="UniProtKB-SubCell"/>
</dbReference>
<protein>
    <recommendedName>
        <fullName evidence="3">tRNA threonylcarbamoyladenosine biosynthesis protein TsaE</fullName>
    </recommendedName>
    <alternativeName>
        <fullName evidence="10">t(6)A37 threonylcarbamoyladenosine biosynthesis protein TsaE</fullName>
    </alternativeName>
</protein>
<dbReference type="AlphaFoldDB" id="A0A951QAK4"/>
<gene>
    <name evidence="11" type="primary">tsaE</name>
    <name evidence="11" type="ORF">KME15_11450</name>
</gene>
<proteinExistence type="inferred from homology"/>
<evidence type="ECO:0000313" key="11">
    <source>
        <dbReference type="EMBL" id="MBW4659282.1"/>
    </source>
</evidence>
<sequence length="164" mass="17749">MQDLNITLPDPSATHSLGLALGQGLPAGSILLLKGELGSGKTSLVQGIGQGLGIAELINSPTFILLNEYLEGRVPLYHLDLYRLQPQEVDALYLETYWDGLEVPLGIVAIEWAERLHTLPESHLEVCLRTPETGGRQVEIRPKGDRAAAWLAALTHQIQGIAAT</sequence>
<dbReference type="GO" id="GO:0046872">
    <property type="term" value="F:metal ion binding"/>
    <property type="evidence" value="ECO:0007669"/>
    <property type="project" value="UniProtKB-KW"/>
</dbReference>
<dbReference type="InterPro" id="IPR027417">
    <property type="entry name" value="P-loop_NTPase"/>
</dbReference>
<evidence type="ECO:0000313" key="12">
    <source>
        <dbReference type="Proteomes" id="UP000757435"/>
    </source>
</evidence>
<evidence type="ECO:0000256" key="5">
    <source>
        <dbReference type="ARBA" id="ARBA00022694"/>
    </source>
</evidence>
<keyword evidence="4" id="KW-0963">Cytoplasm</keyword>
<keyword evidence="9" id="KW-0460">Magnesium</keyword>
<comment type="similarity">
    <text evidence="2">Belongs to the TsaE family.</text>
</comment>
<evidence type="ECO:0000256" key="10">
    <source>
        <dbReference type="ARBA" id="ARBA00032441"/>
    </source>
</evidence>
<organism evidence="11 12">
    <name type="scientific">Drouetiella hepatica Uher 2000/2452</name>
    <dbReference type="NCBI Taxonomy" id="904376"/>
    <lineage>
        <taxon>Bacteria</taxon>
        <taxon>Bacillati</taxon>
        <taxon>Cyanobacteriota</taxon>
        <taxon>Cyanophyceae</taxon>
        <taxon>Oculatellales</taxon>
        <taxon>Oculatellaceae</taxon>
        <taxon>Drouetiella</taxon>
    </lineage>
</organism>
<keyword evidence="6" id="KW-0479">Metal-binding</keyword>
<dbReference type="PANTHER" id="PTHR33540">
    <property type="entry name" value="TRNA THREONYLCARBAMOYLADENOSINE BIOSYNTHESIS PROTEIN TSAE"/>
    <property type="match status" value="1"/>
</dbReference>
<evidence type="ECO:0000256" key="7">
    <source>
        <dbReference type="ARBA" id="ARBA00022741"/>
    </source>
</evidence>
<dbReference type="NCBIfam" id="TIGR00150">
    <property type="entry name" value="T6A_YjeE"/>
    <property type="match status" value="1"/>
</dbReference>
<dbReference type="GO" id="GO:0002949">
    <property type="term" value="P:tRNA threonylcarbamoyladenosine modification"/>
    <property type="evidence" value="ECO:0007669"/>
    <property type="project" value="InterPro"/>
</dbReference>
<dbReference type="InterPro" id="IPR003442">
    <property type="entry name" value="T6A_TsaE"/>
</dbReference>
<evidence type="ECO:0000256" key="1">
    <source>
        <dbReference type="ARBA" id="ARBA00004496"/>
    </source>
</evidence>
<dbReference type="Gene3D" id="3.40.50.300">
    <property type="entry name" value="P-loop containing nucleotide triphosphate hydrolases"/>
    <property type="match status" value="1"/>
</dbReference>
<reference evidence="11" key="2">
    <citation type="journal article" date="2022" name="Microbiol. Resour. Announc.">
        <title>Metagenome Sequencing to Explore Phylogenomics of Terrestrial Cyanobacteria.</title>
        <authorList>
            <person name="Ward R.D."/>
            <person name="Stajich J.E."/>
            <person name="Johansen J.R."/>
            <person name="Huntemann M."/>
            <person name="Clum A."/>
            <person name="Foster B."/>
            <person name="Foster B."/>
            <person name="Roux S."/>
            <person name="Palaniappan K."/>
            <person name="Varghese N."/>
            <person name="Mukherjee S."/>
            <person name="Reddy T.B.K."/>
            <person name="Daum C."/>
            <person name="Copeland A."/>
            <person name="Chen I.A."/>
            <person name="Ivanova N.N."/>
            <person name="Kyrpides N.C."/>
            <person name="Shapiro N."/>
            <person name="Eloe-Fadrosh E.A."/>
            <person name="Pietrasiak N."/>
        </authorList>
    </citation>
    <scope>NUCLEOTIDE SEQUENCE</scope>
    <source>
        <strain evidence="11">UHER 2000/2452</strain>
    </source>
</reference>
<dbReference type="EMBL" id="JAHHHD010000010">
    <property type="protein sequence ID" value="MBW4659282.1"/>
    <property type="molecule type" value="Genomic_DNA"/>
</dbReference>
<name>A0A951QAK4_9CYAN</name>
<reference evidence="11" key="1">
    <citation type="submission" date="2021-05" db="EMBL/GenBank/DDBJ databases">
        <authorList>
            <person name="Pietrasiak N."/>
            <person name="Ward R."/>
            <person name="Stajich J.E."/>
            <person name="Kurbessoian T."/>
        </authorList>
    </citation>
    <scope>NUCLEOTIDE SEQUENCE</scope>
    <source>
        <strain evidence="11">UHER 2000/2452</strain>
    </source>
</reference>
<dbReference type="Proteomes" id="UP000757435">
    <property type="component" value="Unassembled WGS sequence"/>
</dbReference>
<evidence type="ECO:0000256" key="2">
    <source>
        <dbReference type="ARBA" id="ARBA00007599"/>
    </source>
</evidence>
<keyword evidence="5" id="KW-0819">tRNA processing</keyword>
<evidence type="ECO:0000256" key="8">
    <source>
        <dbReference type="ARBA" id="ARBA00022840"/>
    </source>
</evidence>
<dbReference type="Pfam" id="PF02367">
    <property type="entry name" value="TsaE"/>
    <property type="match status" value="1"/>
</dbReference>
<comment type="caution">
    <text evidence="11">The sequence shown here is derived from an EMBL/GenBank/DDBJ whole genome shotgun (WGS) entry which is preliminary data.</text>
</comment>
<dbReference type="GO" id="GO:0005524">
    <property type="term" value="F:ATP binding"/>
    <property type="evidence" value="ECO:0007669"/>
    <property type="project" value="UniProtKB-KW"/>
</dbReference>
<accession>A0A951QAK4</accession>
<keyword evidence="7" id="KW-0547">Nucleotide-binding</keyword>
<keyword evidence="8" id="KW-0067">ATP-binding</keyword>
<comment type="subcellular location">
    <subcellularLocation>
        <location evidence="1">Cytoplasm</location>
    </subcellularLocation>
</comment>
<evidence type="ECO:0000256" key="9">
    <source>
        <dbReference type="ARBA" id="ARBA00022842"/>
    </source>
</evidence>
<dbReference type="PANTHER" id="PTHR33540:SF2">
    <property type="entry name" value="TRNA THREONYLCARBAMOYLADENOSINE BIOSYNTHESIS PROTEIN TSAE"/>
    <property type="match status" value="1"/>
</dbReference>
<evidence type="ECO:0000256" key="4">
    <source>
        <dbReference type="ARBA" id="ARBA00022490"/>
    </source>
</evidence>
<dbReference type="SUPFAM" id="SSF52540">
    <property type="entry name" value="P-loop containing nucleoside triphosphate hydrolases"/>
    <property type="match status" value="1"/>
</dbReference>
<evidence type="ECO:0000256" key="3">
    <source>
        <dbReference type="ARBA" id="ARBA00019010"/>
    </source>
</evidence>
<evidence type="ECO:0000256" key="6">
    <source>
        <dbReference type="ARBA" id="ARBA00022723"/>
    </source>
</evidence>